<dbReference type="InterPro" id="IPR038418">
    <property type="entry name" value="6-PTP_synth/QueD_sf"/>
</dbReference>
<dbReference type="PANTHER" id="PTHR12589">
    <property type="entry name" value="PYRUVOYL TETRAHYDROBIOPTERIN SYNTHASE"/>
    <property type="match status" value="1"/>
</dbReference>
<evidence type="ECO:0000256" key="6">
    <source>
        <dbReference type="ARBA" id="ARBA00022723"/>
    </source>
</evidence>
<accession>A0A1H8BC17</accession>
<dbReference type="UniPathway" id="UPA00391"/>
<dbReference type="PANTHER" id="PTHR12589:SF7">
    <property type="entry name" value="6-PYRUVOYL TETRAHYDROBIOPTERIN SYNTHASE"/>
    <property type="match status" value="1"/>
</dbReference>
<comment type="cofactor">
    <cofactor evidence="1">
        <name>Zn(2+)</name>
        <dbReference type="ChEBI" id="CHEBI:29105"/>
    </cofactor>
</comment>
<evidence type="ECO:0000256" key="8">
    <source>
        <dbReference type="ARBA" id="ARBA00023239"/>
    </source>
</evidence>
<dbReference type="AlphaFoldDB" id="A0A1H8BC17"/>
<evidence type="ECO:0000256" key="9">
    <source>
        <dbReference type="ARBA" id="ARBA00031449"/>
    </source>
</evidence>
<sequence>MARTTTIELHKEEMKFSAGHFTIFSATHRENLHGHNFTVYVALTGEVLEDGILSDYRPLKTAIIDRCRAWNETFLLPGNSRHLRIERDARGNVLAHFNGEELRFLARDVTVLPVENITLEELSRMFGEGLVGDGSLMAQLHIQRLVVKCASGPGQWSSWEWGRHV</sequence>
<evidence type="ECO:0000256" key="7">
    <source>
        <dbReference type="ARBA" id="ARBA00022833"/>
    </source>
</evidence>
<comment type="catalytic activity">
    <reaction evidence="10">
        <text>7,8-dihydroneopterin 3'-triphosphate + H2O = 6-carboxy-5,6,7,8-tetrahydropterin + triphosphate + acetaldehyde + 2 H(+)</text>
        <dbReference type="Rhea" id="RHEA:27966"/>
        <dbReference type="ChEBI" id="CHEBI:15343"/>
        <dbReference type="ChEBI" id="CHEBI:15377"/>
        <dbReference type="ChEBI" id="CHEBI:15378"/>
        <dbReference type="ChEBI" id="CHEBI:18036"/>
        <dbReference type="ChEBI" id="CHEBI:58462"/>
        <dbReference type="ChEBI" id="CHEBI:61032"/>
        <dbReference type="EC" id="4.1.2.50"/>
    </reaction>
</comment>
<evidence type="ECO:0000256" key="2">
    <source>
        <dbReference type="ARBA" id="ARBA00005061"/>
    </source>
</evidence>
<dbReference type="GO" id="GO:0046872">
    <property type="term" value="F:metal ion binding"/>
    <property type="evidence" value="ECO:0007669"/>
    <property type="project" value="UniProtKB-KW"/>
</dbReference>
<evidence type="ECO:0000313" key="12">
    <source>
        <dbReference type="Proteomes" id="UP000182719"/>
    </source>
</evidence>
<evidence type="ECO:0000256" key="1">
    <source>
        <dbReference type="ARBA" id="ARBA00001947"/>
    </source>
</evidence>
<keyword evidence="8" id="KW-0456">Lyase</keyword>
<gene>
    <name evidence="11" type="ORF">SAMN05444354_12395</name>
</gene>
<evidence type="ECO:0000256" key="10">
    <source>
        <dbReference type="ARBA" id="ARBA00048807"/>
    </source>
</evidence>
<evidence type="ECO:0000256" key="4">
    <source>
        <dbReference type="ARBA" id="ARBA00012982"/>
    </source>
</evidence>
<comment type="similarity">
    <text evidence="3">Belongs to the PTPS family. QueD subfamily.</text>
</comment>
<dbReference type="EC" id="4.1.2.50" evidence="4"/>
<dbReference type="Proteomes" id="UP000182719">
    <property type="component" value="Unassembled WGS sequence"/>
</dbReference>
<dbReference type="Gene3D" id="3.30.479.10">
    <property type="entry name" value="6-pyruvoyl tetrahydropterin synthase/QueD"/>
    <property type="match status" value="1"/>
</dbReference>
<keyword evidence="6" id="KW-0479">Metal-binding</keyword>
<protein>
    <recommendedName>
        <fullName evidence="5">6-carboxy-5,6,7,8-tetrahydropterin synthase</fullName>
        <ecNumber evidence="4">4.1.2.50</ecNumber>
    </recommendedName>
    <alternativeName>
        <fullName evidence="9">Queuosine biosynthesis protein QueD</fullName>
    </alternativeName>
</protein>
<dbReference type="SUPFAM" id="SSF55620">
    <property type="entry name" value="Tetrahydrobiopterin biosynthesis enzymes-like"/>
    <property type="match status" value="1"/>
</dbReference>
<dbReference type="GO" id="GO:0070497">
    <property type="term" value="F:6-carboxytetrahydropterin synthase activity"/>
    <property type="evidence" value="ECO:0007669"/>
    <property type="project" value="UniProtKB-EC"/>
</dbReference>
<dbReference type="OrthoDB" id="9804698at2"/>
<name>A0A1H8BC17_STIAU</name>
<evidence type="ECO:0000256" key="3">
    <source>
        <dbReference type="ARBA" id="ARBA00008900"/>
    </source>
</evidence>
<comment type="pathway">
    <text evidence="2">Purine metabolism; 7-cyano-7-deazaguanine biosynthesis.</text>
</comment>
<dbReference type="EMBL" id="FOAP01000023">
    <property type="protein sequence ID" value="SEM80511.1"/>
    <property type="molecule type" value="Genomic_DNA"/>
</dbReference>
<proteinExistence type="inferred from homology"/>
<dbReference type="InterPro" id="IPR007115">
    <property type="entry name" value="6-PTP_synth/QueD"/>
</dbReference>
<reference evidence="12" key="1">
    <citation type="submission" date="2016-10" db="EMBL/GenBank/DDBJ databases">
        <authorList>
            <person name="Varghese N."/>
            <person name="Submissions S."/>
        </authorList>
    </citation>
    <scope>NUCLEOTIDE SEQUENCE [LARGE SCALE GENOMIC DNA]</scope>
    <source>
        <strain evidence="12">DSM 17044</strain>
    </source>
</reference>
<dbReference type="RefSeq" id="WP_075010245.1">
    <property type="nucleotide sequence ID" value="NZ_FOAP01000023.1"/>
</dbReference>
<evidence type="ECO:0000313" key="11">
    <source>
        <dbReference type="EMBL" id="SEM80511.1"/>
    </source>
</evidence>
<evidence type="ECO:0000256" key="5">
    <source>
        <dbReference type="ARBA" id="ARBA00018141"/>
    </source>
</evidence>
<organism evidence="11 12">
    <name type="scientific">Stigmatella aurantiaca</name>
    <dbReference type="NCBI Taxonomy" id="41"/>
    <lineage>
        <taxon>Bacteria</taxon>
        <taxon>Pseudomonadati</taxon>
        <taxon>Myxococcota</taxon>
        <taxon>Myxococcia</taxon>
        <taxon>Myxococcales</taxon>
        <taxon>Cystobacterineae</taxon>
        <taxon>Archangiaceae</taxon>
        <taxon>Stigmatella</taxon>
    </lineage>
</organism>
<keyword evidence="12" id="KW-1185">Reference proteome</keyword>
<keyword evidence="7" id="KW-0862">Zinc</keyword>
<dbReference type="Pfam" id="PF01242">
    <property type="entry name" value="PTPS"/>
    <property type="match status" value="1"/>
</dbReference>